<feature type="domain" description="D-isomer specific 2-hydroxyacid dehydrogenase catalytic" evidence="5">
    <location>
        <begin position="42"/>
        <end position="331"/>
    </location>
</feature>
<dbReference type="PROSITE" id="PS00671">
    <property type="entry name" value="D_2_HYDROXYACID_DH_3"/>
    <property type="match status" value="1"/>
</dbReference>
<feature type="domain" description="D-isomer specific 2-hydroxyacid dehydrogenase NAD-binding" evidence="6">
    <location>
        <begin position="110"/>
        <end position="299"/>
    </location>
</feature>
<dbReference type="SUPFAM" id="SSF52283">
    <property type="entry name" value="Formate/glycerate dehydrogenase catalytic domain-like"/>
    <property type="match status" value="1"/>
</dbReference>
<dbReference type="Proteomes" id="UP000249590">
    <property type="component" value="Unassembled WGS sequence"/>
</dbReference>
<dbReference type="GO" id="GO:0051287">
    <property type="term" value="F:NAD binding"/>
    <property type="evidence" value="ECO:0007669"/>
    <property type="project" value="InterPro"/>
</dbReference>
<keyword evidence="2 4" id="KW-0560">Oxidoreductase</keyword>
<evidence type="ECO:0000256" key="3">
    <source>
        <dbReference type="ARBA" id="ARBA00023027"/>
    </source>
</evidence>
<gene>
    <name evidence="7" type="ORF">DLJ53_12115</name>
</gene>
<dbReference type="InterPro" id="IPR029753">
    <property type="entry name" value="D-isomer_DH_CS"/>
</dbReference>
<evidence type="ECO:0000313" key="7">
    <source>
        <dbReference type="EMBL" id="RAI02112.1"/>
    </source>
</evidence>
<dbReference type="InterPro" id="IPR043322">
    <property type="entry name" value="CtBP"/>
</dbReference>
<organism evidence="7 8">
    <name type="scientific">Acuticoccus sediminis</name>
    <dbReference type="NCBI Taxonomy" id="2184697"/>
    <lineage>
        <taxon>Bacteria</taxon>
        <taxon>Pseudomonadati</taxon>
        <taxon>Pseudomonadota</taxon>
        <taxon>Alphaproteobacteria</taxon>
        <taxon>Hyphomicrobiales</taxon>
        <taxon>Amorphaceae</taxon>
        <taxon>Acuticoccus</taxon>
    </lineage>
</organism>
<sequence>MTPIVLAPDANVPALDIEEAIVGRALTFRRFDESDPGRIPDEAWRTCDAVLKWKNMRLTADVIDRLDRCRFIVRVGVGTDNIDVDAARERGIPVANVPNYGTTEVADHGIALLLSLARGIEPYQARLRADLVGGFHAAGVPTVRRLRGSVFGAIGLGRIGTAMARRAKGFDMDVVYYDPFLPSGHELGFGLRRVKSLEALLGEADVVSLHTPLTDATRGIMDADAFSAMKPGSILVNIARGPLVDFDALEAALRSGHLAAAGLDVLPEEPPRHPHPLITAWQQREAWIDGRLILTPHAAYFSAASYHDMRAFSAQTLLDHFAAGVTRDVVNPGWERNRPA</sequence>
<evidence type="ECO:0000256" key="4">
    <source>
        <dbReference type="RuleBase" id="RU003719"/>
    </source>
</evidence>
<dbReference type="EMBL" id="QHHQ01000002">
    <property type="protein sequence ID" value="RAI02112.1"/>
    <property type="molecule type" value="Genomic_DNA"/>
</dbReference>
<evidence type="ECO:0000259" key="5">
    <source>
        <dbReference type="Pfam" id="PF00389"/>
    </source>
</evidence>
<dbReference type="Gene3D" id="3.40.50.720">
    <property type="entry name" value="NAD(P)-binding Rossmann-like Domain"/>
    <property type="match status" value="2"/>
</dbReference>
<reference evidence="7 8" key="1">
    <citation type="submission" date="2018-05" db="EMBL/GenBank/DDBJ databases">
        <title>Acuticoccus sediminis sp. nov., isolated from deep-sea sediment of Indian Ocean.</title>
        <authorList>
            <person name="Liu X."/>
            <person name="Lai Q."/>
            <person name="Du Y."/>
            <person name="Sun F."/>
            <person name="Zhang X."/>
            <person name="Wang S."/>
            <person name="Shao Z."/>
        </authorList>
    </citation>
    <scope>NUCLEOTIDE SEQUENCE [LARGE SCALE GENOMIC DNA]</scope>
    <source>
        <strain evidence="7 8">PTG4-2</strain>
    </source>
</reference>
<comment type="similarity">
    <text evidence="1 4">Belongs to the D-isomer specific 2-hydroxyacid dehydrogenase family.</text>
</comment>
<evidence type="ECO:0000313" key="8">
    <source>
        <dbReference type="Proteomes" id="UP000249590"/>
    </source>
</evidence>
<dbReference type="Pfam" id="PF02826">
    <property type="entry name" value="2-Hacid_dh_C"/>
    <property type="match status" value="1"/>
</dbReference>
<dbReference type="PANTHER" id="PTHR43761:SF1">
    <property type="entry name" value="D-ISOMER SPECIFIC 2-HYDROXYACID DEHYDROGENASE CATALYTIC DOMAIN-CONTAINING PROTEIN-RELATED"/>
    <property type="match status" value="1"/>
</dbReference>
<name>A0A8B2NXM3_9HYPH</name>
<dbReference type="InterPro" id="IPR006140">
    <property type="entry name" value="D-isomer_DH_NAD-bd"/>
</dbReference>
<evidence type="ECO:0000256" key="1">
    <source>
        <dbReference type="ARBA" id="ARBA00005854"/>
    </source>
</evidence>
<keyword evidence="3" id="KW-0520">NAD</keyword>
<dbReference type="Pfam" id="PF00389">
    <property type="entry name" value="2-Hacid_dh"/>
    <property type="match status" value="1"/>
</dbReference>
<dbReference type="CDD" id="cd05299">
    <property type="entry name" value="CtBP_dh"/>
    <property type="match status" value="1"/>
</dbReference>
<evidence type="ECO:0000259" key="6">
    <source>
        <dbReference type="Pfam" id="PF02826"/>
    </source>
</evidence>
<dbReference type="PANTHER" id="PTHR43761">
    <property type="entry name" value="D-ISOMER SPECIFIC 2-HYDROXYACID DEHYDROGENASE FAMILY PROTEIN (AFU_ORTHOLOGUE AFUA_1G13630)"/>
    <property type="match status" value="1"/>
</dbReference>
<dbReference type="InterPro" id="IPR006139">
    <property type="entry name" value="D-isomer_2_OHA_DH_cat_dom"/>
</dbReference>
<dbReference type="PROSITE" id="PS00670">
    <property type="entry name" value="D_2_HYDROXYACID_DH_2"/>
    <property type="match status" value="1"/>
</dbReference>
<dbReference type="GO" id="GO:0016616">
    <property type="term" value="F:oxidoreductase activity, acting on the CH-OH group of donors, NAD or NADP as acceptor"/>
    <property type="evidence" value="ECO:0007669"/>
    <property type="project" value="InterPro"/>
</dbReference>
<protein>
    <submittedName>
        <fullName evidence="7">C-terminal binding protein</fullName>
    </submittedName>
</protein>
<evidence type="ECO:0000256" key="2">
    <source>
        <dbReference type="ARBA" id="ARBA00023002"/>
    </source>
</evidence>
<dbReference type="OrthoDB" id="9793626at2"/>
<dbReference type="GO" id="GO:0003714">
    <property type="term" value="F:transcription corepressor activity"/>
    <property type="evidence" value="ECO:0007669"/>
    <property type="project" value="InterPro"/>
</dbReference>
<dbReference type="RefSeq" id="WP_111345452.1">
    <property type="nucleotide sequence ID" value="NZ_QHHQ01000002.1"/>
</dbReference>
<dbReference type="InterPro" id="IPR050418">
    <property type="entry name" value="D-iso_2-hydroxyacid_DH_PdxB"/>
</dbReference>
<dbReference type="SUPFAM" id="SSF51735">
    <property type="entry name" value="NAD(P)-binding Rossmann-fold domains"/>
    <property type="match status" value="1"/>
</dbReference>
<accession>A0A8B2NXM3</accession>
<dbReference type="AlphaFoldDB" id="A0A8B2NXM3"/>
<keyword evidence="8" id="KW-1185">Reference proteome</keyword>
<dbReference type="InterPro" id="IPR036291">
    <property type="entry name" value="NAD(P)-bd_dom_sf"/>
</dbReference>
<proteinExistence type="inferred from homology"/>
<comment type="caution">
    <text evidence="7">The sequence shown here is derived from an EMBL/GenBank/DDBJ whole genome shotgun (WGS) entry which is preliminary data.</text>
</comment>